<sequence length="440" mass="49336">MKSIVISSNSSGGGKTTISVGIMKALMKKGFDVQGYKVGPDYIDPAFHSKITGKPSRNLDIYLMGEEGIKASYSRGKGELGVVEGVMGLYDGKGIDSKYSTAHVAKTLGLPVVLVLSPKAQSATLCAEINGLMNFEEIKIGGIILNNISESYYNLLKAAIEYNCNVKVLGYIPKDERLKIGSRHLGLIQSSEIEDLEEKIDICSEHILKNVDMEELLKIFKETPVYKDNFHLENKDLKIAVAYDKVFSFYYRDNIELLEELGEVIYFSPLNDEELPKDIDFLYIGGGYPEVFIEELSKNKSMLKSIKEELDKGLKCYAECGGLMYLTEAIENNEGLKENTVGYFKGTSKMTKRLQNFGYAQLEVCKENKILPKGLTINCHEFHKSIVELDEKTIFKINKTMYNGETKNWHCGYIKGNTIAAYAHVNFLGNIEFLKALLKK</sequence>
<evidence type="ECO:0000256" key="5">
    <source>
        <dbReference type="ARBA" id="ARBA00022842"/>
    </source>
</evidence>
<evidence type="ECO:0000259" key="9">
    <source>
        <dbReference type="Pfam" id="PF07685"/>
    </source>
</evidence>
<name>A0ABY0QID2_CLOCO</name>
<dbReference type="PROSITE" id="PS51274">
    <property type="entry name" value="GATASE_COBBQ"/>
    <property type="match status" value="1"/>
</dbReference>
<dbReference type="InterPro" id="IPR011698">
    <property type="entry name" value="GATase_3"/>
</dbReference>
<dbReference type="NCBIfam" id="NF002204">
    <property type="entry name" value="PRK01077.1"/>
    <property type="match status" value="1"/>
</dbReference>
<comment type="similarity">
    <text evidence="7">Belongs to the CobB/CbiA family.</text>
</comment>
<evidence type="ECO:0000256" key="4">
    <source>
        <dbReference type="ARBA" id="ARBA00022840"/>
    </source>
</evidence>
<dbReference type="HAMAP" id="MF_00027">
    <property type="entry name" value="CobB_CbiA"/>
    <property type="match status" value="1"/>
</dbReference>
<keyword evidence="2 7" id="KW-0436">Ligase</keyword>
<dbReference type="EMBL" id="FNGL01000001">
    <property type="protein sequence ID" value="SDK85617.1"/>
    <property type="molecule type" value="Genomic_DNA"/>
</dbReference>
<dbReference type="InterPro" id="IPR002586">
    <property type="entry name" value="CobQ/CobB/MinD/ParA_Nub-bd_dom"/>
</dbReference>
<dbReference type="NCBIfam" id="TIGR00379">
    <property type="entry name" value="cobB"/>
    <property type="match status" value="1"/>
</dbReference>
<comment type="caution">
    <text evidence="10">The sequence shown here is derived from an EMBL/GenBank/DDBJ whole genome shotgun (WGS) entry which is preliminary data.</text>
</comment>
<dbReference type="EC" id="6.3.5.11" evidence="7"/>
<feature type="domain" description="CobQ/CobB/MinD/ParA nucleotide binding" evidence="8">
    <location>
        <begin position="4"/>
        <end position="185"/>
    </location>
</feature>
<keyword evidence="3 7" id="KW-0547">Nucleotide-binding</keyword>
<feature type="site" description="Increases nucleophilicity of active site Cys" evidence="7">
    <location>
        <position position="424"/>
    </location>
</feature>
<comment type="miscellaneous">
    <text evidence="7">The a and c carboxylates of cobyrinate are activated for nucleophilic attack via formation of a phosphorylated intermediate by ATP. CbiA catalyzes first the amidation of the c-carboxylate, and then that of the a-carboxylate.</text>
</comment>
<dbReference type="Gene3D" id="3.40.50.880">
    <property type="match status" value="1"/>
</dbReference>
<keyword evidence="7" id="KW-0169">Cobalamin biosynthesis</keyword>
<gene>
    <name evidence="7" type="primary">cbiA</name>
    <name evidence="10" type="ORF">SAMN05216497_101278</name>
</gene>
<dbReference type="SUPFAM" id="SSF52540">
    <property type="entry name" value="P-loop containing nucleoside triphosphate hydrolases"/>
    <property type="match status" value="1"/>
</dbReference>
<comment type="domain">
    <text evidence="7">Comprises of two domains. The C-terminal domain contains the binding site for glutamine and catalyzes the hydrolysis of this substrate to glutamate and ammonia. The N-terminal domain is anticipated to bind ATP and cobyrinate and catalyzes the ultimate synthesis of the diamide product. The ammonia produced via the glutaminase domain is probably translocated to the adjacent domain via a molecular tunnel, where it reacts with an activated intermediate.</text>
</comment>
<dbReference type="InterPro" id="IPR027417">
    <property type="entry name" value="P-loop_NTPase"/>
</dbReference>
<organism evidence="10 11">
    <name type="scientific">Clostridium cochlearium</name>
    <dbReference type="NCBI Taxonomy" id="1494"/>
    <lineage>
        <taxon>Bacteria</taxon>
        <taxon>Bacillati</taxon>
        <taxon>Bacillota</taxon>
        <taxon>Clostridia</taxon>
        <taxon>Eubacteriales</taxon>
        <taxon>Clostridiaceae</taxon>
        <taxon>Clostridium</taxon>
    </lineage>
</organism>
<evidence type="ECO:0000259" key="8">
    <source>
        <dbReference type="Pfam" id="PF01656"/>
    </source>
</evidence>
<evidence type="ECO:0000313" key="10">
    <source>
        <dbReference type="EMBL" id="SDK85617.1"/>
    </source>
</evidence>
<comment type="pathway">
    <text evidence="7">Cofactor biosynthesis; adenosylcobalamin biosynthesis; cob(II)yrinate a,c-diamide from sirohydrochlorin (anaerobic route): step 10/10.</text>
</comment>
<dbReference type="Gene3D" id="3.40.50.300">
    <property type="entry name" value="P-loop containing nucleotide triphosphate hydrolases"/>
    <property type="match status" value="1"/>
</dbReference>
<keyword evidence="11" id="KW-1185">Reference proteome</keyword>
<keyword evidence="6 7" id="KW-0315">Glutamine amidotransferase</keyword>
<dbReference type="InterPro" id="IPR029062">
    <property type="entry name" value="Class_I_gatase-like"/>
</dbReference>
<keyword evidence="4 7" id="KW-0067">ATP-binding</keyword>
<proteinExistence type="inferred from homology"/>
<evidence type="ECO:0000256" key="3">
    <source>
        <dbReference type="ARBA" id="ARBA00022741"/>
    </source>
</evidence>
<evidence type="ECO:0000256" key="2">
    <source>
        <dbReference type="ARBA" id="ARBA00022598"/>
    </source>
</evidence>
<dbReference type="PANTHER" id="PTHR43873:SF1">
    <property type="entry name" value="COBYRINATE A,C-DIAMIDE SYNTHASE"/>
    <property type="match status" value="1"/>
</dbReference>
<feature type="domain" description="CobB/CobQ-like glutamine amidotransferase" evidence="9">
    <location>
        <begin position="238"/>
        <end position="429"/>
    </location>
</feature>
<accession>A0ABY0QID2</accession>
<dbReference type="SUPFAM" id="SSF52317">
    <property type="entry name" value="Class I glutamine amidotransferase-like"/>
    <property type="match status" value="1"/>
</dbReference>
<dbReference type="Proteomes" id="UP000198811">
    <property type="component" value="Unassembled WGS sequence"/>
</dbReference>
<dbReference type="InterPro" id="IPR004484">
    <property type="entry name" value="CbiA/CobB_synth"/>
</dbReference>
<evidence type="ECO:0000256" key="1">
    <source>
        <dbReference type="ARBA" id="ARBA00001946"/>
    </source>
</evidence>
<dbReference type="Pfam" id="PF01656">
    <property type="entry name" value="CbiA"/>
    <property type="match status" value="1"/>
</dbReference>
<comment type="cofactor">
    <cofactor evidence="1 7">
        <name>Mg(2+)</name>
        <dbReference type="ChEBI" id="CHEBI:18420"/>
    </cofactor>
</comment>
<reference evidence="10 11" key="1">
    <citation type="submission" date="2016-10" db="EMBL/GenBank/DDBJ databases">
        <authorList>
            <person name="Varghese N."/>
            <person name="Submissions S."/>
        </authorList>
    </citation>
    <scope>NUCLEOTIDE SEQUENCE [LARGE SCALE GENOMIC DNA]</scope>
    <source>
        <strain evidence="10 11">NLAE-zl-C224</strain>
    </source>
</reference>
<dbReference type="RefSeq" id="WP_089863164.1">
    <property type="nucleotide sequence ID" value="NZ_FNGL01000001.1"/>
</dbReference>
<dbReference type="Pfam" id="PF07685">
    <property type="entry name" value="GATase_3"/>
    <property type="match status" value="1"/>
</dbReference>
<dbReference type="PANTHER" id="PTHR43873">
    <property type="entry name" value="COBYRINATE A,C-DIAMIDE SYNTHASE"/>
    <property type="match status" value="1"/>
</dbReference>
<dbReference type="CDD" id="cd03130">
    <property type="entry name" value="GATase1_CobB"/>
    <property type="match status" value="1"/>
</dbReference>
<protein>
    <recommendedName>
        <fullName evidence="7">Cobyrinate a,c-diamide synthase</fullName>
        <ecNumber evidence="7">6.3.5.11</ecNumber>
    </recommendedName>
    <alternativeName>
        <fullName evidence="7">Cobyrinic acid a,c-diamide synthetase</fullName>
    </alternativeName>
</protein>
<dbReference type="CDD" id="cd05388">
    <property type="entry name" value="CobB_N"/>
    <property type="match status" value="1"/>
</dbReference>
<comment type="function">
    <text evidence="7">Catalyzes the ATP-dependent amidation of the two carboxylate groups at positions a and c of cobyrinate, using either L-glutamine or ammonia as the nitrogen source.</text>
</comment>
<evidence type="ECO:0000256" key="6">
    <source>
        <dbReference type="ARBA" id="ARBA00022962"/>
    </source>
</evidence>
<feature type="active site" description="Nucleophile" evidence="7">
    <location>
        <position position="320"/>
    </location>
</feature>
<comment type="catalytic activity">
    <reaction evidence="7">
        <text>cob(II)yrinate + 2 L-glutamine + 2 ATP + 2 H2O = cob(II)yrinate a,c diamide + 2 L-glutamate + 2 ADP + 2 phosphate + 2 H(+)</text>
        <dbReference type="Rhea" id="RHEA:26289"/>
        <dbReference type="ChEBI" id="CHEBI:15377"/>
        <dbReference type="ChEBI" id="CHEBI:15378"/>
        <dbReference type="ChEBI" id="CHEBI:29985"/>
        <dbReference type="ChEBI" id="CHEBI:30616"/>
        <dbReference type="ChEBI" id="CHEBI:43474"/>
        <dbReference type="ChEBI" id="CHEBI:58359"/>
        <dbReference type="ChEBI" id="CHEBI:58537"/>
        <dbReference type="ChEBI" id="CHEBI:58894"/>
        <dbReference type="ChEBI" id="CHEBI:456216"/>
        <dbReference type="EC" id="6.3.5.11"/>
    </reaction>
</comment>
<keyword evidence="5 7" id="KW-0460">Magnesium</keyword>
<evidence type="ECO:0000256" key="7">
    <source>
        <dbReference type="HAMAP-Rule" id="MF_00027"/>
    </source>
</evidence>
<evidence type="ECO:0000313" key="11">
    <source>
        <dbReference type="Proteomes" id="UP000198811"/>
    </source>
</evidence>